<proteinExistence type="predicted"/>
<comment type="caution">
    <text evidence="1">The sequence shown here is derived from an EMBL/GenBank/DDBJ whole genome shotgun (WGS) entry which is preliminary data.</text>
</comment>
<sequence length="98" mass="10663">MVGREGKAHSDKPQDLQVRELVTVGHVDEILVNFSTPPFLPTSHRPALPWPIPGTVHARSVGNGPSSAGDCASRIMHSGESWVEPNMNILSPVSYHHH</sequence>
<protein>
    <submittedName>
        <fullName evidence="1">Uncharacterized protein</fullName>
    </submittedName>
</protein>
<evidence type="ECO:0000313" key="2">
    <source>
        <dbReference type="Proteomes" id="UP000838763"/>
    </source>
</evidence>
<reference evidence="1" key="1">
    <citation type="submission" date="2022-11" db="EMBL/GenBank/DDBJ databases">
        <authorList>
            <person name="Scott C."/>
            <person name="Bruce N."/>
        </authorList>
    </citation>
    <scope>NUCLEOTIDE SEQUENCE</scope>
</reference>
<gene>
    <name evidence="1" type="ORF">PPNO1_LOCUS6121</name>
</gene>
<evidence type="ECO:0000313" key="1">
    <source>
        <dbReference type="EMBL" id="CAI4216467.1"/>
    </source>
</evidence>
<dbReference type="Proteomes" id="UP000838763">
    <property type="component" value="Unassembled WGS sequence"/>
</dbReference>
<keyword evidence="2" id="KW-1185">Reference proteome</keyword>
<organism evidence="1 2">
    <name type="scientific">Parascedosporium putredinis</name>
    <dbReference type="NCBI Taxonomy" id="1442378"/>
    <lineage>
        <taxon>Eukaryota</taxon>
        <taxon>Fungi</taxon>
        <taxon>Dikarya</taxon>
        <taxon>Ascomycota</taxon>
        <taxon>Pezizomycotina</taxon>
        <taxon>Sordariomycetes</taxon>
        <taxon>Hypocreomycetidae</taxon>
        <taxon>Microascales</taxon>
        <taxon>Microascaceae</taxon>
        <taxon>Parascedosporium</taxon>
    </lineage>
</organism>
<name>A0A9P1H5L5_9PEZI</name>
<dbReference type="EMBL" id="CALLCH030000015">
    <property type="protein sequence ID" value="CAI4216467.1"/>
    <property type="molecule type" value="Genomic_DNA"/>
</dbReference>
<dbReference type="AlphaFoldDB" id="A0A9P1H5L5"/>
<accession>A0A9P1H5L5</accession>